<proteinExistence type="inferred from homology"/>
<dbReference type="OrthoDB" id="124855at2759"/>
<gene>
    <name evidence="11" type="ORF">WICANDRAFT_32408</name>
</gene>
<dbReference type="Gene3D" id="1.10.274.30">
    <property type="entry name" value="MRG domain"/>
    <property type="match status" value="1"/>
</dbReference>
<name>A0A1E3P2M9_WICAA</name>
<dbReference type="InterPro" id="IPR053820">
    <property type="entry name" value="MSL3_chromo-like"/>
</dbReference>
<dbReference type="GO" id="GO:0006355">
    <property type="term" value="P:regulation of DNA-templated transcription"/>
    <property type="evidence" value="ECO:0007669"/>
    <property type="project" value="InterPro"/>
</dbReference>
<dbReference type="InterPro" id="IPR008676">
    <property type="entry name" value="MRG"/>
</dbReference>
<dbReference type="Pfam" id="PF22732">
    <property type="entry name" value="MSL3_chromo-like"/>
    <property type="match status" value="1"/>
</dbReference>
<dbReference type="GO" id="GO:0035267">
    <property type="term" value="C:NuA4 histone acetyltransferase complex"/>
    <property type="evidence" value="ECO:0007669"/>
    <property type="project" value="EnsemblFungi"/>
</dbReference>
<dbReference type="InterPro" id="IPR016197">
    <property type="entry name" value="Chromo-like_dom_sf"/>
</dbReference>
<dbReference type="PANTHER" id="PTHR10880:SF15">
    <property type="entry name" value="MSL COMPLEX SUBUNIT 3"/>
    <property type="match status" value="1"/>
</dbReference>
<evidence type="ECO:0000259" key="10">
    <source>
        <dbReference type="Pfam" id="PF22732"/>
    </source>
</evidence>
<evidence type="ECO:0000256" key="2">
    <source>
        <dbReference type="ARBA" id="ARBA00009093"/>
    </source>
</evidence>
<evidence type="ECO:0000256" key="4">
    <source>
        <dbReference type="ARBA" id="ARBA00022853"/>
    </source>
</evidence>
<dbReference type="PANTHER" id="PTHR10880">
    <property type="entry name" value="MORTALITY FACTOR 4-LIKE PROTEIN"/>
    <property type="match status" value="1"/>
</dbReference>
<evidence type="ECO:0000256" key="1">
    <source>
        <dbReference type="ARBA" id="ARBA00004123"/>
    </source>
</evidence>
<feature type="domain" description="MSL3 chromodomain-like" evidence="10">
    <location>
        <begin position="4"/>
        <end position="77"/>
    </location>
</feature>
<keyword evidence="5" id="KW-0805">Transcription regulation</keyword>
<feature type="domain" description="MRG" evidence="9">
    <location>
        <begin position="111"/>
        <end position="286"/>
    </location>
</feature>
<dbReference type="EMBL" id="KV454211">
    <property type="protein sequence ID" value="ODQ59152.1"/>
    <property type="molecule type" value="Genomic_DNA"/>
</dbReference>
<comment type="similarity">
    <text evidence="2">Belongs to the MRG family.</text>
</comment>
<keyword evidence="7" id="KW-0539">Nucleus</keyword>
<dbReference type="STRING" id="683960.A0A1E3P2M9"/>
<feature type="region of interest" description="Disordered" evidence="8">
    <location>
        <begin position="91"/>
        <end position="117"/>
    </location>
</feature>
<dbReference type="Proteomes" id="UP000094112">
    <property type="component" value="Unassembled WGS sequence"/>
</dbReference>
<comment type="subcellular location">
    <subcellularLocation>
        <location evidence="1">Nucleus</location>
    </subcellularLocation>
</comment>
<evidence type="ECO:0000256" key="5">
    <source>
        <dbReference type="ARBA" id="ARBA00023015"/>
    </source>
</evidence>
<dbReference type="GeneID" id="30199201"/>
<reference evidence="11 12" key="1">
    <citation type="journal article" date="2016" name="Proc. Natl. Acad. Sci. U.S.A.">
        <title>Comparative genomics of biotechnologically important yeasts.</title>
        <authorList>
            <person name="Riley R."/>
            <person name="Haridas S."/>
            <person name="Wolfe K.H."/>
            <person name="Lopes M.R."/>
            <person name="Hittinger C.T."/>
            <person name="Goeker M."/>
            <person name="Salamov A.A."/>
            <person name="Wisecaver J.H."/>
            <person name="Long T.M."/>
            <person name="Calvey C.H."/>
            <person name="Aerts A.L."/>
            <person name="Barry K.W."/>
            <person name="Choi C."/>
            <person name="Clum A."/>
            <person name="Coughlan A.Y."/>
            <person name="Deshpande S."/>
            <person name="Douglass A.P."/>
            <person name="Hanson S.J."/>
            <person name="Klenk H.-P."/>
            <person name="LaButti K.M."/>
            <person name="Lapidus A."/>
            <person name="Lindquist E.A."/>
            <person name="Lipzen A.M."/>
            <person name="Meier-Kolthoff J.P."/>
            <person name="Ohm R.A."/>
            <person name="Otillar R.P."/>
            <person name="Pangilinan J.L."/>
            <person name="Peng Y."/>
            <person name="Rokas A."/>
            <person name="Rosa C.A."/>
            <person name="Scheuner C."/>
            <person name="Sibirny A.A."/>
            <person name="Slot J.C."/>
            <person name="Stielow J.B."/>
            <person name="Sun H."/>
            <person name="Kurtzman C.P."/>
            <person name="Blackwell M."/>
            <person name="Grigoriev I.V."/>
            <person name="Jeffries T.W."/>
        </authorList>
    </citation>
    <scope>NUCLEOTIDE SEQUENCE [LARGE SCALE GENOMIC DNA]</scope>
    <source>
        <strain evidence="12">ATCC 58044 / CBS 1984 / NCYC 433 / NRRL Y-366-8</strain>
    </source>
</reference>
<evidence type="ECO:0000313" key="12">
    <source>
        <dbReference type="Proteomes" id="UP000094112"/>
    </source>
</evidence>
<dbReference type="InterPro" id="IPR038217">
    <property type="entry name" value="MRG_C_sf"/>
</dbReference>
<keyword evidence="4" id="KW-0156">Chromatin regulator</keyword>
<dbReference type="InterPro" id="IPR026541">
    <property type="entry name" value="MRG_dom"/>
</dbReference>
<evidence type="ECO:0000256" key="8">
    <source>
        <dbReference type="SAM" id="MobiDB-lite"/>
    </source>
</evidence>
<sequence>MSDFQVNGRCLAYHGPLLYEAKIIENAKDEDIPEELFGEDGYFIHYKGWKSTWDEWVTQRRLRAYNIENLRLQKELKKAALSSTSTVSASSGKKYVDTKQSNGSSSRSAKRRSEMDLEKEEDYLRRPEINILIPDPLKSLLVDDWEIVTKEHQLLQLPSKPSVNDIIKQYKQFVGRKGGSTEAEIMDEFLSGLKVYFNRSLGNLLLYRFERQQYLNLTKDPEFNDRELSSVYGAEHLMRLMVTLPGLIAQTTMDQQSVGTLKDHVEDFLKFLDKNKKEFFLKRYENVSPSYEAEAKNA</sequence>
<keyword evidence="12" id="KW-1185">Reference proteome</keyword>
<keyword evidence="6" id="KW-0804">Transcription</keyword>
<dbReference type="Pfam" id="PF05712">
    <property type="entry name" value="MRG"/>
    <property type="match status" value="1"/>
</dbReference>
<organism evidence="11 12">
    <name type="scientific">Wickerhamomyces anomalus (strain ATCC 58044 / CBS 1984 / NCYC 433 / NRRL Y-366-8)</name>
    <name type="common">Yeast</name>
    <name type="synonym">Hansenula anomala</name>
    <dbReference type="NCBI Taxonomy" id="683960"/>
    <lineage>
        <taxon>Eukaryota</taxon>
        <taxon>Fungi</taxon>
        <taxon>Dikarya</taxon>
        <taxon>Ascomycota</taxon>
        <taxon>Saccharomycotina</taxon>
        <taxon>Saccharomycetes</taxon>
        <taxon>Phaffomycetales</taxon>
        <taxon>Wickerhamomycetaceae</taxon>
        <taxon>Wickerhamomyces</taxon>
    </lineage>
</organism>
<evidence type="ECO:0000256" key="6">
    <source>
        <dbReference type="ARBA" id="ARBA00023163"/>
    </source>
</evidence>
<accession>A0A1E3P2M9</accession>
<evidence type="ECO:0000256" key="7">
    <source>
        <dbReference type="ARBA" id="ARBA00023242"/>
    </source>
</evidence>
<dbReference type="RefSeq" id="XP_019038359.1">
    <property type="nucleotide sequence ID" value="XM_019181955.1"/>
</dbReference>
<evidence type="ECO:0000313" key="11">
    <source>
        <dbReference type="EMBL" id="ODQ59152.1"/>
    </source>
</evidence>
<feature type="compositionally biased region" description="Polar residues" evidence="8">
    <location>
        <begin position="98"/>
        <end position="107"/>
    </location>
</feature>
<dbReference type="PIRSF" id="PIRSF038133">
    <property type="entry name" value="HAT_Nua4_EAF3/MRG15"/>
    <property type="match status" value="1"/>
</dbReference>
<evidence type="ECO:0000256" key="3">
    <source>
        <dbReference type="ARBA" id="ARBA00018505"/>
    </source>
</evidence>
<protein>
    <recommendedName>
        <fullName evidence="3">Chromatin modification-related protein EAF3</fullName>
    </recommendedName>
</protein>
<dbReference type="AlphaFoldDB" id="A0A1E3P2M9"/>
<dbReference type="SUPFAM" id="SSF54160">
    <property type="entry name" value="Chromo domain-like"/>
    <property type="match status" value="1"/>
</dbReference>
<dbReference type="GO" id="GO:0032221">
    <property type="term" value="C:Rpd3S complex"/>
    <property type="evidence" value="ECO:0007669"/>
    <property type="project" value="EnsemblFungi"/>
</dbReference>
<dbReference type="GO" id="GO:0006325">
    <property type="term" value="P:chromatin organization"/>
    <property type="evidence" value="ECO:0007669"/>
    <property type="project" value="UniProtKB-KW"/>
</dbReference>
<dbReference type="Gene3D" id="2.30.30.140">
    <property type="match status" value="2"/>
</dbReference>
<dbReference type="PROSITE" id="PS51640">
    <property type="entry name" value="MRG"/>
    <property type="match status" value="1"/>
</dbReference>
<evidence type="ECO:0000259" key="9">
    <source>
        <dbReference type="Pfam" id="PF05712"/>
    </source>
</evidence>